<name>A0A9J5WQ94_SOLCO</name>
<evidence type="ECO:0000313" key="2">
    <source>
        <dbReference type="EMBL" id="KAG5578033.1"/>
    </source>
</evidence>
<feature type="compositionally biased region" description="Basic residues" evidence="1">
    <location>
        <begin position="1"/>
        <end position="11"/>
    </location>
</feature>
<proteinExistence type="predicted"/>
<dbReference type="EMBL" id="JACXVP010000011">
    <property type="protein sequence ID" value="KAG5578033.1"/>
    <property type="molecule type" value="Genomic_DNA"/>
</dbReference>
<evidence type="ECO:0000256" key="1">
    <source>
        <dbReference type="SAM" id="MobiDB-lite"/>
    </source>
</evidence>
<dbReference type="AlphaFoldDB" id="A0A9J5WQ94"/>
<reference evidence="2 3" key="1">
    <citation type="submission" date="2020-09" db="EMBL/GenBank/DDBJ databases">
        <title>De no assembly of potato wild relative species, Solanum commersonii.</title>
        <authorList>
            <person name="Cho K."/>
        </authorList>
    </citation>
    <scope>NUCLEOTIDE SEQUENCE [LARGE SCALE GENOMIC DNA]</scope>
    <source>
        <strain evidence="2">LZ3.2</strain>
        <tissue evidence="2">Leaf</tissue>
    </source>
</reference>
<dbReference type="Proteomes" id="UP000824120">
    <property type="component" value="Chromosome 11"/>
</dbReference>
<protein>
    <submittedName>
        <fullName evidence="2">Uncharacterized protein</fullName>
    </submittedName>
</protein>
<gene>
    <name evidence="2" type="ORF">H5410_058167</name>
</gene>
<comment type="caution">
    <text evidence="2">The sequence shown here is derived from an EMBL/GenBank/DDBJ whole genome shotgun (WGS) entry which is preliminary data.</text>
</comment>
<organism evidence="2 3">
    <name type="scientific">Solanum commersonii</name>
    <name type="common">Commerson's wild potato</name>
    <name type="synonym">Commerson's nightshade</name>
    <dbReference type="NCBI Taxonomy" id="4109"/>
    <lineage>
        <taxon>Eukaryota</taxon>
        <taxon>Viridiplantae</taxon>
        <taxon>Streptophyta</taxon>
        <taxon>Embryophyta</taxon>
        <taxon>Tracheophyta</taxon>
        <taxon>Spermatophyta</taxon>
        <taxon>Magnoliopsida</taxon>
        <taxon>eudicotyledons</taxon>
        <taxon>Gunneridae</taxon>
        <taxon>Pentapetalae</taxon>
        <taxon>asterids</taxon>
        <taxon>lamiids</taxon>
        <taxon>Solanales</taxon>
        <taxon>Solanaceae</taxon>
        <taxon>Solanoideae</taxon>
        <taxon>Solaneae</taxon>
        <taxon>Solanum</taxon>
    </lineage>
</organism>
<evidence type="ECO:0000313" key="3">
    <source>
        <dbReference type="Proteomes" id="UP000824120"/>
    </source>
</evidence>
<accession>A0A9J5WQ94</accession>
<keyword evidence="3" id="KW-1185">Reference proteome</keyword>
<sequence length="60" mass="6807">MAKQSSKKSKAKKEAHAKTPKKSGRRYGLNKAKTEYVSKNDDLQDRRVTTPTEDDLVNVE</sequence>
<feature type="compositionally biased region" description="Basic and acidic residues" evidence="1">
    <location>
        <begin position="32"/>
        <end position="48"/>
    </location>
</feature>
<feature type="region of interest" description="Disordered" evidence="1">
    <location>
        <begin position="1"/>
        <end position="60"/>
    </location>
</feature>